<organism evidence="5 6">
    <name type="scientific">Vibrio metoecus</name>
    <dbReference type="NCBI Taxonomy" id="1481663"/>
    <lineage>
        <taxon>Bacteria</taxon>
        <taxon>Pseudomonadati</taxon>
        <taxon>Pseudomonadota</taxon>
        <taxon>Gammaproteobacteria</taxon>
        <taxon>Vibrionales</taxon>
        <taxon>Vibrionaceae</taxon>
        <taxon>Vibrio</taxon>
    </lineage>
</organism>
<keyword evidence="4" id="KW-0732">Signal</keyword>
<gene>
    <name evidence="5" type="ORF">AAY55_06605</name>
</gene>
<dbReference type="PROSITE" id="PS50088">
    <property type="entry name" value="ANK_REPEAT"/>
    <property type="match status" value="1"/>
</dbReference>
<feature type="repeat" description="ANK" evidence="3">
    <location>
        <begin position="68"/>
        <end position="100"/>
    </location>
</feature>
<evidence type="ECO:0000313" key="6">
    <source>
        <dbReference type="Proteomes" id="UP000053724"/>
    </source>
</evidence>
<dbReference type="PROSITE" id="PS50297">
    <property type="entry name" value="ANK_REP_REGION"/>
    <property type="match status" value="1"/>
</dbReference>
<dbReference type="InterPro" id="IPR036770">
    <property type="entry name" value="Ankyrin_rpt-contain_sf"/>
</dbReference>
<feature type="signal peptide" evidence="4">
    <location>
        <begin position="1"/>
        <end position="22"/>
    </location>
</feature>
<dbReference type="Proteomes" id="UP000053724">
    <property type="component" value="Unassembled WGS sequence"/>
</dbReference>
<dbReference type="EMBL" id="LCUF01000006">
    <property type="protein sequence ID" value="KQA23874.1"/>
    <property type="molecule type" value="Genomic_DNA"/>
</dbReference>
<dbReference type="SMART" id="SM00248">
    <property type="entry name" value="ANK"/>
    <property type="match status" value="3"/>
</dbReference>
<dbReference type="PANTHER" id="PTHR24201">
    <property type="entry name" value="ANK_REP_REGION DOMAIN-CONTAINING PROTEIN"/>
    <property type="match status" value="1"/>
</dbReference>
<dbReference type="AlphaFoldDB" id="A0A0N8UHV8"/>
<keyword evidence="1" id="KW-0677">Repeat</keyword>
<accession>A0A0N8UHV8</accession>
<keyword evidence="2 3" id="KW-0040">ANK repeat</keyword>
<evidence type="ECO:0000256" key="3">
    <source>
        <dbReference type="PROSITE-ProRule" id="PRU00023"/>
    </source>
</evidence>
<proteinExistence type="predicted"/>
<evidence type="ECO:0000256" key="4">
    <source>
        <dbReference type="SAM" id="SignalP"/>
    </source>
</evidence>
<dbReference type="Pfam" id="PF12796">
    <property type="entry name" value="Ank_2"/>
    <property type="match status" value="1"/>
</dbReference>
<dbReference type="PATRIC" id="fig|1481663.8.peg.4348"/>
<protein>
    <submittedName>
        <fullName evidence="5">Ankyrin</fullName>
    </submittedName>
</protein>
<evidence type="ECO:0000256" key="2">
    <source>
        <dbReference type="ARBA" id="ARBA00023043"/>
    </source>
</evidence>
<dbReference type="SUPFAM" id="SSF48403">
    <property type="entry name" value="Ankyrin repeat"/>
    <property type="match status" value="1"/>
</dbReference>
<dbReference type="InterPro" id="IPR002110">
    <property type="entry name" value="Ankyrin_rpt"/>
</dbReference>
<feature type="chain" id="PRO_5006033032" evidence="4">
    <location>
        <begin position="23"/>
        <end position="183"/>
    </location>
</feature>
<dbReference type="Gene3D" id="1.25.40.20">
    <property type="entry name" value="Ankyrin repeat-containing domain"/>
    <property type="match status" value="1"/>
</dbReference>
<name>A0A0N8UHV8_VIBMT</name>
<reference evidence="5 6" key="1">
    <citation type="journal article" date="2015" name="Genome Biol. Evol.">
        <title>The Dynamics of Genetic Interactions between Vibrio metoecus and Vibrio cholerae, Two Close Relatives Co-Occurring in the Environment.</title>
        <authorList>
            <person name="Orata F.D."/>
            <person name="Kirchberger P.C."/>
            <person name="Meheust R."/>
            <person name="Barlow E.J."/>
            <person name="Tarr C.L."/>
            <person name="Boucher Y."/>
        </authorList>
    </citation>
    <scope>NUCLEOTIDE SEQUENCE [LARGE SCALE GENOMIC DNA]</scope>
    <source>
        <strain evidence="5 6">08-2459</strain>
    </source>
</reference>
<dbReference type="InterPro" id="IPR050776">
    <property type="entry name" value="Ank_Repeat/CDKN_Inhibitor"/>
</dbReference>
<evidence type="ECO:0000313" key="5">
    <source>
        <dbReference type="EMBL" id="KQA23874.1"/>
    </source>
</evidence>
<evidence type="ECO:0000256" key="1">
    <source>
        <dbReference type="ARBA" id="ARBA00022737"/>
    </source>
</evidence>
<comment type="caution">
    <text evidence="5">The sequence shown here is derived from an EMBL/GenBank/DDBJ whole genome shotgun (WGS) entry which is preliminary data.</text>
</comment>
<sequence length="183" mass="20243">MKWLRQWVLVSLLIAPYGLLHATEPSINTQEEYQSLITLFFAAARTGNNEVVEEFLAAGFPINQRNPESYTALMVAAYQGNAQTVELLLHSGANACLQDKRGNTALMGALIKREIQIARTLYQAECVEDIRNKSGLSVQEFAELYGQSETLKMLHQEKVAAQIQPSDAVAYENPSIGAVVTQQ</sequence>